<dbReference type="RefSeq" id="WP_196934249.1">
    <property type="nucleotide sequence ID" value="NZ_MU158697.1"/>
</dbReference>
<accession>A0A928YQL0</accession>
<evidence type="ECO:0000313" key="1">
    <source>
        <dbReference type="EMBL" id="MBE8714074.1"/>
    </source>
</evidence>
<organism evidence="1 2">
    <name type="scientific">Sphingobacterium hungaricum</name>
    <dbReference type="NCBI Taxonomy" id="2082723"/>
    <lineage>
        <taxon>Bacteria</taxon>
        <taxon>Pseudomonadati</taxon>
        <taxon>Bacteroidota</taxon>
        <taxon>Sphingobacteriia</taxon>
        <taxon>Sphingobacteriales</taxon>
        <taxon>Sphingobacteriaceae</taxon>
        <taxon>Sphingobacterium</taxon>
    </lineage>
</organism>
<reference evidence="1" key="1">
    <citation type="submission" date="2018-02" db="EMBL/GenBank/DDBJ databases">
        <authorList>
            <person name="Vasarhelyi B.M."/>
            <person name="Deshmukh S."/>
            <person name="Balint B."/>
            <person name="Kukolya J."/>
        </authorList>
    </citation>
    <scope>NUCLEOTIDE SEQUENCE</scope>
    <source>
        <strain evidence="1">KB22</strain>
    </source>
</reference>
<gene>
    <name evidence="1" type="ORF">C4F49_10315</name>
</gene>
<dbReference type="Proteomes" id="UP000616201">
    <property type="component" value="Unassembled WGS sequence"/>
</dbReference>
<proteinExistence type="predicted"/>
<evidence type="ECO:0000313" key="2">
    <source>
        <dbReference type="Proteomes" id="UP000616201"/>
    </source>
</evidence>
<sequence>MSLHQNPELKKAVLNLSQKEKDKLLVRLIGKDKLLLKQLHFQLLEDEYDLENRVKELKAYLAKVIDISKKTISNTPTYANFKELNYVLRHASGVINEHEKVTKDKIGEFESRLLLIKTSISLFPKLFQPDSSLAAEKLKIYMTGRIKNLVMKFEKLHEDIQFDYQEIMDYILDFADHNKLRS</sequence>
<comment type="caution">
    <text evidence="1">The sequence shown here is derived from an EMBL/GenBank/DDBJ whole genome shotgun (WGS) entry which is preliminary data.</text>
</comment>
<keyword evidence="2" id="KW-1185">Reference proteome</keyword>
<protein>
    <submittedName>
        <fullName evidence="1">Uncharacterized protein</fullName>
    </submittedName>
</protein>
<dbReference type="AlphaFoldDB" id="A0A928YQL0"/>
<dbReference type="EMBL" id="PRDK01000005">
    <property type="protein sequence ID" value="MBE8714074.1"/>
    <property type="molecule type" value="Genomic_DNA"/>
</dbReference>
<name>A0A928YQL0_9SPHI</name>